<dbReference type="PROSITE" id="PS01037">
    <property type="entry name" value="SBP_BACTERIAL_1"/>
    <property type="match status" value="1"/>
</dbReference>
<dbReference type="SUPFAM" id="SSF53850">
    <property type="entry name" value="Periplasmic binding protein-like II"/>
    <property type="match status" value="1"/>
</dbReference>
<dbReference type="PRINTS" id="PR00181">
    <property type="entry name" value="MALTOSEBP"/>
</dbReference>
<dbReference type="InterPro" id="IPR006060">
    <property type="entry name" value="Maltose/Cyclodextrin-bd"/>
</dbReference>
<dbReference type="Gene3D" id="3.40.190.10">
    <property type="entry name" value="Periplasmic binding protein-like II"/>
    <property type="match status" value="2"/>
</dbReference>
<dbReference type="GO" id="GO:1901982">
    <property type="term" value="F:maltose binding"/>
    <property type="evidence" value="ECO:0007669"/>
    <property type="project" value="TreeGrafter"/>
</dbReference>
<dbReference type="InterPro" id="IPR006061">
    <property type="entry name" value="SBP_1_CS"/>
</dbReference>
<keyword evidence="4" id="KW-0732">Signal</keyword>
<dbReference type="Pfam" id="PF13416">
    <property type="entry name" value="SBP_bac_8"/>
    <property type="match status" value="1"/>
</dbReference>
<dbReference type="Proteomes" id="UP000501891">
    <property type="component" value="Chromosome"/>
</dbReference>
<dbReference type="InterPro" id="IPR006059">
    <property type="entry name" value="SBP"/>
</dbReference>
<evidence type="ECO:0000256" key="5">
    <source>
        <dbReference type="ARBA" id="ARBA00030303"/>
    </source>
</evidence>
<reference evidence="7" key="1">
    <citation type="submission" date="2020-04" db="EMBL/GenBank/DDBJ databases">
        <title>A desert anoxygenic phototrophic bacterium fixes CO2 using RubisCO under aerobic conditions.</title>
        <authorList>
            <person name="Tang K."/>
        </authorList>
    </citation>
    <scope>NUCLEOTIDE SEQUENCE [LARGE SCALE GENOMIC DNA]</scope>
    <source>
        <strain evidence="7">MIMtkB3</strain>
    </source>
</reference>
<keyword evidence="2 6" id="KW-0813">Transport</keyword>
<comment type="subcellular location">
    <subcellularLocation>
        <location evidence="6">Periplasm</location>
    </subcellularLocation>
</comment>
<gene>
    <name evidence="7" type="ORF">HHL28_01850</name>
</gene>
<dbReference type="GO" id="GO:0042956">
    <property type="term" value="P:maltodextrin transmembrane transport"/>
    <property type="evidence" value="ECO:0007669"/>
    <property type="project" value="TreeGrafter"/>
</dbReference>
<dbReference type="GO" id="GO:0015144">
    <property type="term" value="F:carbohydrate transmembrane transporter activity"/>
    <property type="evidence" value="ECO:0007669"/>
    <property type="project" value="InterPro"/>
</dbReference>
<evidence type="ECO:0000256" key="3">
    <source>
        <dbReference type="ARBA" id="ARBA00022597"/>
    </source>
</evidence>
<protein>
    <recommendedName>
        <fullName evidence="5 6">Maltodextrin-binding protein</fullName>
    </recommendedName>
</protein>
<dbReference type="GO" id="GO:0042597">
    <property type="term" value="C:periplasmic space"/>
    <property type="evidence" value="ECO:0007669"/>
    <property type="project" value="UniProtKB-SubCell"/>
</dbReference>
<comment type="similarity">
    <text evidence="1 6">Belongs to the bacterial solute-binding protein 1 family.</text>
</comment>
<evidence type="ECO:0000313" key="7">
    <source>
        <dbReference type="EMBL" id="QJE74741.1"/>
    </source>
</evidence>
<proteinExistence type="inferred from homology"/>
<evidence type="ECO:0000256" key="1">
    <source>
        <dbReference type="ARBA" id="ARBA00008520"/>
    </source>
</evidence>
<evidence type="ECO:0000313" key="8">
    <source>
        <dbReference type="Proteomes" id="UP000501891"/>
    </source>
</evidence>
<sequence>MLAAAPAPALAQEAALTIWHAYRGQEKAAFDKAIALFNEQNKGKVAVKALAVPYDAYADKISAAVPRGTGPDAFIFAQDRLGGWVEAGGIVEPVDFFVEDKTKARFLPNMMDAMTYRGSIYGLPFNYKSIALIYNKAKVKEPPKTTKELLAWAKQNTNASTGQYGWAYPYNDFYYHAAVMNAFGGGVFKDGGAAGIPTPTVNAPQNVKAVETVMGWFKDQKVLPAEPSSALITSLFNEGKTSVVFSGPWFLGEVDKSIEVGVAPLPTVDEAGGTPMKPWMTIEGLYVSAKSKNKEAAYALADFLTTDPVAKIMAVEGRQQPTNKDVYAVPEVANDPILAGFRKQAETAVPMPNYAVMTAMWSPVTTAMNKIVKGSATVPQAFEEAQKTLSADIDALRKGR</sequence>
<comment type="function">
    <text evidence="6">Part of the ABC transporter complex MalEFGK involved in maltose/maltodextrin import. Binds maltose and higher maltodextrins.</text>
</comment>
<dbReference type="KEGG" id="acru:HHL28_01850"/>
<evidence type="ECO:0000256" key="4">
    <source>
        <dbReference type="ARBA" id="ARBA00022729"/>
    </source>
</evidence>
<dbReference type="AlphaFoldDB" id="A0A858RBM3"/>
<keyword evidence="6" id="KW-0574">Periplasm</keyword>
<evidence type="ECO:0000256" key="6">
    <source>
        <dbReference type="RuleBase" id="RU365005"/>
    </source>
</evidence>
<evidence type="ECO:0000256" key="2">
    <source>
        <dbReference type="ARBA" id="ARBA00022448"/>
    </source>
</evidence>
<organism evidence="7 8">
    <name type="scientific">Aerophototrophica crusticola</name>
    <dbReference type="NCBI Taxonomy" id="1709002"/>
    <lineage>
        <taxon>Bacteria</taxon>
        <taxon>Pseudomonadati</taxon>
        <taxon>Pseudomonadota</taxon>
        <taxon>Alphaproteobacteria</taxon>
        <taxon>Rhodospirillales</taxon>
        <taxon>Rhodospirillaceae</taxon>
        <taxon>Aerophototrophica</taxon>
    </lineage>
</organism>
<dbReference type="EMBL" id="CP051775">
    <property type="protein sequence ID" value="QJE74741.1"/>
    <property type="molecule type" value="Genomic_DNA"/>
</dbReference>
<accession>A0A858RBM3</accession>
<dbReference type="PANTHER" id="PTHR30061">
    <property type="entry name" value="MALTOSE-BINDING PERIPLASMIC PROTEIN"/>
    <property type="match status" value="1"/>
</dbReference>
<dbReference type="GO" id="GO:0055052">
    <property type="term" value="C:ATP-binding cassette (ABC) transporter complex, substrate-binding subunit-containing"/>
    <property type="evidence" value="ECO:0007669"/>
    <property type="project" value="TreeGrafter"/>
</dbReference>
<dbReference type="GO" id="GO:0015768">
    <property type="term" value="P:maltose transport"/>
    <property type="evidence" value="ECO:0007669"/>
    <property type="project" value="TreeGrafter"/>
</dbReference>
<name>A0A858RBM3_9PROT</name>
<keyword evidence="8" id="KW-1185">Reference proteome</keyword>
<dbReference type="PANTHER" id="PTHR30061:SF50">
    <property type="entry name" value="MALTOSE_MALTODEXTRIN-BINDING PERIPLASMIC PROTEIN"/>
    <property type="match status" value="1"/>
</dbReference>
<keyword evidence="3 6" id="KW-0762">Sugar transport</keyword>